<gene>
    <name evidence="2" type="ORF">NDU88_001592</name>
</gene>
<keyword evidence="3" id="KW-1185">Reference proteome</keyword>
<name>A0AAV7LD88_PLEWA</name>
<evidence type="ECO:0000256" key="1">
    <source>
        <dbReference type="SAM" id="MobiDB-lite"/>
    </source>
</evidence>
<organism evidence="2 3">
    <name type="scientific">Pleurodeles waltl</name>
    <name type="common">Iberian ribbed newt</name>
    <dbReference type="NCBI Taxonomy" id="8319"/>
    <lineage>
        <taxon>Eukaryota</taxon>
        <taxon>Metazoa</taxon>
        <taxon>Chordata</taxon>
        <taxon>Craniata</taxon>
        <taxon>Vertebrata</taxon>
        <taxon>Euteleostomi</taxon>
        <taxon>Amphibia</taxon>
        <taxon>Batrachia</taxon>
        <taxon>Caudata</taxon>
        <taxon>Salamandroidea</taxon>
        <taxon>Salamandridae</taxon>
        <taxon>Pleurodelinae</taxon>
        <taxon>Pleurodeles</taxon>
    </lineage>
</organism>
<sequence>MCRLTGMQLNPSGTAGAVLWQFAALELRRTRLAVACFPLRGRNSGSSRRSGRVNTSSLLTQKLGIDEEAHGALLPSVNKGSQVAQALEEAAGLVRWRGRGRRRLGQENTGSLKRSGPSQEVSLGGKTGGCGGVSSDFLKETSLENFHQEKLLGAKLVKRGKTDPPVSARPKITPLLRSYFKILSLVASDESARFMGLVERVQPSVSKMMEAVPIEVSVETAVGDNSGG</sequence>
<evidence type="ECO:0000313" key="3">
    <source>
        <dbReference type="Proteomes" id="UP001066276"/>
    </source>
</evidence>
<protein>
    <submittedName>
        <fullName evidence="2">Uncharacterized protein</fullName>
    </submittedName>
</protein>
<dbReference type="AlphaFoldDB" id="A0AAV7LD88"/>
<dbReference type="Proteomes" id="UP001066276">
    <property type="component" value="Chromosome 11"/>
</dbReference>
<evidence type="ECO:0000313" key="2">
    <source>
        <dbReference type="EMBL" id="KAJ1088435.1"/>
    </source>
</evidence>
<accession>A0AAV7LD88</accession>
<comment type="caution">
    <text evidence="2">The sequence shown here is derived from an EMBL/GenBank/DDBJ whole genome shotgun (WGS) entry which is preliminary data.</text>
</comment>
<dbReference type="EMBL" id="JANPWB010000015">
    <property type="protein sequence ID" value="KAJ1088435.1"/>
    <property type="molecule type" value="Genomic_DNA"/>
</dbReference>
<reference evidence="2" key="1">
    <citation type="journal article" date="2022" name="bioRxiv">
        <title>Sequencing and chromosome-scale assembly of the giantPleurodeles waltlgenome.</title>
        <authorList>
            <person name="Brown T."/>
            <person name="Elewa A."/>
            <person name="Iarovenko S."/>
            <person name="Subramanian E."/>
            <person name="Araus A.J."/>
            <person name="Petzold A."/>
            <person name="Susuki M."/>
            <person name="Suzuki K.-i.T."/>
            <person name="Hayashi T."/>
            <person name="Toyoda A."/>
            <person name="Oliveira C."/>
            <person name="Osipova E."/>
            <person name="Leigh N.D."/>
            <person name="Simon A."/>
            <person name="Yun M.H."/>
        </authorList>
    </citation>
    <scope>NUCLEOTIDE SEQUENCE</scope>
    <source>
        <strain evidence="2">20211129_DDA</strain>
        <tissue evidence="2">Liver</tissue>
    </source>
</reference>
<feature type="compositionally biased region" description="Polar residues" evidence="1">
    <location>
        <begin position="106"/>
        <end position="121"/>
    </location>
</feature>
<proteinExistence type="predicted"/>
<feature type="region of interest" description="Disordered" evidence="1">
    <location>
        <begin position="98"/>
        <end position="127"/>
    </location>
</feature>